<dbReference type="RefSeq" id="WP_148683746.1">
    <property type="nucleotide sequence ID" value="NZ_JADEZV010000001.1"/>
</dbReference>
<dbReference type="InterPro" id="IPR002869">
    <property type="entry name" value="Pyrv_flavodox_OxRed_cen"/>
</dbReference>
<evidence type="ECO:0000256" key="1">
    <source>
        <dbReference type="ARBA" id="ARBA00012822"/>
    </source>
</evidence>
<dbReference type="NCBIfam" id="TIGR02175">
    <property type="entry name" value="PorC_KorC"/>
    <property type="match status" value="1"/>
</dbReference>
<dbReference type="Pfam" id="PF01558">
    <property type="entry name" value="POR"/>
    <property type="match status" value="1"/>
</dbReference>
<evidence type="ECO:0000256" key="3">
    <source>
        <dbReference type="ARBA" id="ARBA00049357"/>
    </source>
</evidence>
<organism evidence="5 6">
    <name type="scientific">Fervidicoccus fontis</name>
    <dbReference type="NCBI Taxonomy" id="683846"/>
    <lineage>
        <taxon>Archaea</taxon>
        <taxon>Thermoproteota</taxon>
        <taxon>Thermoprotei</taxon>
        <taxon>Fervidicoccales</taxon>
        <taxon>Fervidicoccaceae</taxon>
        <taxon>Fervidicoccus</taxon>
    </lineage>
</organism>
<dbReference type="Gene3D" id="3.40.920.10">
    <property type="entry name" value="Pyruvate-ferredoxin oxidoreductase, PFOR, domain III"/>
    <property type="match status" value="1"/>
</dbReference>
<dbReference type="AlphaFoldDB" id="A0A843A7D4"/>
<evidence type="ECO:0000313" key="6">
    <source>
        <dbReference type="Proteomes" id="UP000652307"/>
    </source>
</evidence>
<proteinExistence type="predicted"/>
<dbReference type="Proteomes" id="UP000652307">
    <property type="component" value="Unassembled WGS sequence"/>
</dbReference>
<dbReference type="PANTHER" id="PTHR43366">
    <property type="entry name" value="PYRUVATE SYNTHASE SUBUNIT PORC"/>
    <property type="match status" value="1"/>
</dbReference>
<comment type="caution">
    <text evidence="5">The sequence shown here is derived from an EMBL/GenBank/DDBJ whole genome shotgun (WGS) entry which is preliminary data.</text>
</comment>
<dbReference type="InterPro" id="IPR011894">
    <property type="entry name" value="PorC_KorC"/>
</dbReference>
<dbReference type="EC" id="1.2.7.1" evidence="1"/>
<name>A0A843A7D4_9CREN</name>
<dbReference type="GO" id="GO:0019164">
    <property type="term" value="F:pyruvate synthase activity"/>
    <property type="evidence" value="ECO:0007669"/>
    <property type="project" value="UniProtKB-EC"/>
</dbReference>
<dbReference type="SUPFAM" id="SSF53323">
    <property type="entry name" value="Pyruvate-ferredoxin oxidoreductase, PFOR, domain III"/>
    <property type="match status" value="1"/>
</dbReference>
<reference evidence="5" key="1">
    <citation type="submission" date="2020-10" db="EMBL/GenBank/DDBJ databases">
        <title>Fervidococcus fontis strain 3639Fd - the first crenarchaeon capable of growth on lipids.</title>
        <authorList>
            <person name="Kochetkova T.V."/>
            <person name="Elcheninov A.G."/>
            <person name="Toschakov S.V."/>
            <person name="Kublanov I.V."/>
        </authorList>
    </citation>
    <scope>NUCLEOTIDE SEQUENCE</scope>
    <source>
        <strain evidence="5">3639Fd</strain>
    </source>
</reference>
<evidence type="ECO:0000313" key="5">
    <source>
        <dbReference type="EMBL" id="MBE9390575.1"/>
    </source>
</evidence>
<comment type="catalytic activity">
    <reaction evidence="3">
        <text>2 oxidized [2Fe-2S]-[ferredoxin] + pyruvate + CoA = 2 reduced [2Fe-2S]-[ferredoxin] + acetyl-CoA + CO2 + H(+)</text>
        <dbReference type="Rhea" id="RHEA:12765"/>
        <dbReference type="Rhea" id="RHEA-COMP:10000"/>
        <dbReference type="Rhea" id="RHEA-COMP:10001"/>
        <dbReference type="ChEBI" id="CHEBI:15361"/>
        <dbReference type="ChEBI" id="CHEBI:15378"/>
        <dbReference type="ChEBI" id="CHEBI:16526"/>
        <dbReference type="ChEBI" id="CHEBI:33737"/>
        <dbReference type="ChEBI" id="CHEBI:33738"/>
        <dbReference type="ChEBI" id="CHEBI:57287"/>
        <dbReference type="ChEBI" id="CHEBI:57288"/>
        <dbReference type="EC" id="1.2.7.1"/>
    </reaction>
</comment>
<evidence type="ECO:0000259" key="4">
    <source>
        <dbReference type="Pfam" id="PF01558"/>
    </source>
</evidence>
<evidence type="ECO:0000256" key="2">
    <source>
        <dbReference type="ARBA" id="ARBA00023002"/>
    </source>
</evidence>
<dbReference type="InterPro" id="IPR019752">
    <property type="entry name" value="Pyrv/ketoisovalerate_OxRed_cat"/>
</dbReference>
<accession>A0A843A7D4</accession>
<dbReference type="GeneID" id="12450309"/>
<gene>
    <name evidence="5" type="ORF">IOK49_00530</name>
</gene>
<dbReference type="InterPro" id="IPR051626">
    <property type="entry name" value="Oxidoreductase_gamma_subunit"/>
</dbReference>
<sequence>MSKNELIMYPFQEELLNKDIIEVTWLGRGGQGAVTASELVAMSAIKEGKNAIAIPEFGAERRGVPVRAYTRVSKELKEIHKTPIVNPDIFVLLDPSLLSKAKNYIDLKDDGVVIANTQLSKDEAIKVMGIKVKEENFFVIDAKSIVMRILGRPIYNTVMVGAFIAIVPIVKLETVLESVRETFKGKLGDLNAQVIEEGYKHFLKK</sequence>
<feature type="domain" description="Pyruvate/ketoisovalerate oxidoreductase catalytic" evidence="4">
    <location>
        <begin position="29"/>
        <end position="199"/>
    </location>
</feature>
<dbReference type="EMBL" id="JADEZV010000001">
    <property type="protein sequence ID" value="MBE9390575.1"/>
    <property type="molecule type" value="Genomic_DNA"/>
</dbReference>
<protein>
    <recommendedName>
        <fullName evidence="1">pyruvate synthase</fullName>
        <ecNumber evidence="1">1.2.7.1</ecNumber>
    </recommendedName>
</protein>
<keyword evidence="2" id="KW-0560">Oxidoreductase</keyword>
<dbReference type="PANTHER" id="PTHR43366:SF1">
    <property type="entry name" value="PYRUVATE SYNTHASE SUBUNIT PORC"/>
    <property type="match status" value="1"/>
</dbReference>